<feature type="domain" description="GAF" evidence="1">
    <location>
        <begin position="49"/>
        <end position="154"/>
    </location>
</feature>
<comment type="caution">
    <text evidence="2">The sequence shown here is derived from an EMBL/GenBank/DDBJ whole genome shotgun (WGS) entry which is preliminary data.</text>
</comment>
<evidence type="ECO:0000259" key="1">
    <source>
        <dbReference type="Pfam" id="PF13185"/>
    </source>
</evidence>
<proteinExistence type="predicted"/>
<dbReference type="InterPro" id="IPR003018">
    <property type="entry name" value="GAF"/>
</dbReference>
<reference evidence="3" key="1">
    <citation type="journal article" date="2019" name="Int. J. Syst. Evol. Microbiol.">
        <title>The Global Catalogue of Microorganisms (GCM) 10K type strain sequencing project: providing services to taxonomists for standard genome sequencing and annotation.</title>
        <authorList>
            <consortium name="The Broad Institute Genomics Platform"/>
            <consortium name="The Broad Institute Genome Sequencing Center for Infectious Disease"/>
            <person name="Wu L."/>
            <person name="Ma J."/>
        </authorList>
    </citation>
    <scope>NUCLEOTIDE SEQUENCE [LARGE SCALE GENOMIC DNA]</scope>
    <source>
        <strain evidence="3">CECT 8570</strain>
    </source>
</reference>
<dbReference type="SUPFAM" id="SSF55781">
    <property type="entry name" value="GAF domain-like"/>
    <property type="match status" value="1"/>
</dbReference>
<sequence length="158" mass="17155">MPSTDKKLMYQRLLQTCQSLTEGETDEVAVMATLACEIHHAIPYSHWTGFYRVTEPNLLKIGPYQGGHGCLQISFDRGVCGKAAQENAVQLVDDVHSLPYHIACSSSTLSELVLPIADATGRVRAVLDLDSNDPAAFCADDVEGLTALINLVSVCYRS</sequence>
<dbReference type="Proteomes" id="UP001595840">
    <property type="component" value="Unassembled WGS sequence"/>
</dbReference>
<dbReference type="RefSeq" id="WP_290259102.1">
    <property type="nucleotide sequence ID" value="NZ_JAUFQG010000004.1"/>
</dbReference>
<dbReference type="Gene3D" id="3.30.450.40">
    <property type="match status" value="1"/>
</dbReference>
<evidence type="ECO:0000313" key="2">
    <source>
        <dbReference type="EMBL" id="MFC4362119.1"/>
    </source>
</evidence>
<keyword evidence="3" id="KW-1185">Reference proteome</keyword>
<dbReference type="Pfam" id="PF13185">
    <property type="entry name" value="GAF_2"/>
    <property type="match status" value="1"/>
</dbReference>
<accession>A0ABV8V2K8</accession>
<protein>
    <submittedName>
        <fullName evidence="2">GAF domain-containing protein</fullName>
    </submittedName>
</protein>
<dbReference type="InterPro" id="IPR029016">
    <property type="entry name" value="GAF-like_dom_sf"/>
</dbReference>
<evidence type="ECO:0000313" key="3">
    <source>
        <dbReference type="Proteomes" id="UP001595840"/>
    </source>
</evidence>
<gene>
    <name evidence="2" type="ORF">ACFOX3_07395</name>
</gene>
<name>A0ABV8V2K8_9GAMM</name>
<dbReference type="EMBL" id="JBHSCX010000005">
    <property type="protein sequence ID" value="MFC4362119.1"/>
    <property type="molecule type" value="Genomic_DNA"/>
</dbReference>
<organism evidence="2 3">
    <name type="scientific">Simiduia curdlanivorans</name>
    <dbReference type="NCBI Taxonomy" id="1492769"/>
    <lineage>
        <taxon>Bacteria</taxon>
        <taxon>Pseudomonadati</taxon>
        <taxon>Pseudomonadota</taxon>
        <taxon>Gammaproteobacteria</taxon>
        <taxon>Cellvibrionales</taxon>
        <taxon>Cellvibrionaceae</taxon>
        <taxon>Simiduia</taxon>
    </lineage>
</organism>